<evidence type="ECO:0000313" key="5">
    <source>
        <dbReference type="Proteomes" id="UP000037020"/>
    </source>
</evidence>
<keyword evidence="5" id="KW-1185">Reference proteome</keyword>
<name>A0ABR5IVD7_9ACTN</name>
<evidence type="ECO:0000256" key="1">
    <source>
        <dbReference type="ARBA" id="ARBA00006096"/>
    </source>
</evidence>
<sequence>IADGSGLDRDDKASPALLAQVLVRAADPRRPELRPVLTGLPIAGFSGTLRDRYDRDSPGRGFVRAKTGTLTGVNTLAGLAVDADGRLMAFAFMTRGAASGDAAQHSLDRGPHAPAPGAVRSKAPIRCPPAGRPRTVKP</sequence>
<proteinExistence type="inferred from homology"/>
<feature type="non-terminal residue" evidence="4">
    <location>
        <position position="1"/>
    </location>
</feature>
<dbReference type="EMBL" id="LGUT01003631">
    <property type="protein sequence ID" value="KOG85109.1"/>
    <property type="molecule type" value="Genomic_DNA"/>
</dbReference>
<dbReference type="PANTHER" id="PTHR30023">
    <property type="entry name" value="D-ALANYL-D-ALANINE CARBOXYPEPTIDASE"/>
    <property type="match status" value="1"/>
</dbReference>
<feature type="region of interest" description="Disordered" evidence="3">
    <location>
        <begin position="100"/>
        <end position="138"/>
    </location>
</feature>
<dbReference type="InterPro" id="IPR012338">
    <property type="entry name" value="Beta-lactam/transpept-like"/>
</dbReference>
<dbReference type="InterPro" id="IPR000667">
    <property type="entry name" value="Peptidase_S13"/>
</dbReference>
<dbReference type="SUPFAM" id="SSF56601">
    <property type="entry name" value="beta-lactamase/transpeptidase-like"/>
    <property type="match status" value="1"/>
</dbReference>
<dbReference type="PANTHER" id="PTHR30023:SF0">
    <property type="entry name" value="PENICILLIN-SENSITIVE CARBOXYPEPTIDASE A"/>
    <property type="match status" value="1"/>
</dbReference>
<reference evidence="4 5" key="1">
    <citation type="submission" date="2015-07" db="EMBL/GenBank/DDBJ databases">
        <authorList>
            <person name="Ju K.-S."/>
            <person name="Doroghazi J.R."/>
            <person name="Metcalf W.W."/>
        </authorList>
    </citation>
    <scope>NUCLEOTIDE SEQUENCE [LARGE SCALE GENOMIC DNA]</scope>
    <source>
        <strain evidence="4 5">NRRL B-3589</strain>
    </source>
</reference>
<dbReference type="Proteomes" id="UP000037020">
    <property type="component" value="Unassembled WGS sequence"/>
</dbReference>
<evidence type="ECO:0008006" key="6">
    <source>
        <dbReference type="Google" id="ProtNLM"/>
    </source>
</evidence>
<evidence type="ECO:0000256" key="3">
    <source>
        <dbReference type="SAM" id="MobiDB-lite"/>
    </source>
</evidence>
<comment type="similarity">
    <text evidence="1">Belongs to the peptidase S13 family.</text>
</comment>
<organism evidence="4 5">
    <name type="scientific">Streptomyces varsoviensis</name>
    <dbReference type="NCBI Taxonomy" id="67373"/>
    <lineage>
        <taxon>Bacteria</taxon>
        <taxon>Bacillati</taxon>
        <taxon>Actinomycetota</taxon>
        <taxon>Actinomycetes</taxon>
        <taxon>Kitasatosporales</taxon>
        <taxon>Streptomycetaceae</taxon>
        <taxon>Streptomyces</taxon>
    </lineage>
</organism>
<gene>
    <name evidence="4" type="ORF">ADK38_38520</name>
</gene>
<dbReference type="Pfam" id="PF02113">
    <property type="entry name" value="Peptidase_S13"/>
    <property type="match status" value="1"/>
</dbReference>
<evidence type="ECO:0000256" key="2">
    <source>
        <dbReference type="ARBA" id="ARBA00022801"/>
    </source>
</evidence>
<keyword evidence="2" id="KW-0378">Hydrolase</keyword>
<comment type="caution">
    <text evidence="4">The sequence shown here is derived from an EMBL/GenBank/DDBJ whole genome shotgun (WGS) entry which is preliminary data.</text>
</comment>
<accession>A0ABR5IVD7</accession>
<evidence type="ECO:0000313" key="4">
    <source>
        <dbReference type="EMBL" id="KOG85109.1"/>
    </source>
</evidence>
<dbReference type="Gene3D" id="3.40.710.10">
    <property type="entry name" value="DD-peptidase/beta-lactamase superfamily"/>
    <property type="match status" value="1"/>
</dbReference>
<protein>
    <recommendedName>
        <fullName evidence="6">D-alanyl-D-alanine carboxypeptidase</fullName>
    </recommendedName>
</protein>